<gene>
    <name evidence="5" type="ORF">JOE69_002447</name>
</gene>
<dbReference type="RefSeq" id="WP_309799120.1">
    <property type="nucleotide sequence ID" value="NZ_BAAAHY010000005.1"/>
</dbReference>
<dbReference type="Gene3D" id="3.40.50.300">
    <property type="entry name" value="P-loop containing nucleotide triphosphate hydrolases"/>
    <property type="match status" value="2"/>
</dbReference>
<dbReference type="GO" id="GO:0005524">
    <property type="term" value="F:ATP binding"/>
    <property type="evidence" value="ECO:0007669"/>
    <property type="project" value="UniProtKB-KW"/>
</dbReference>
<dbReference type="InterPro" id="IPR003439">
    <property type="entry name" value="ABC_transporter-like_ATP-bd"/>
</dbReference>
<proteinExistence type="predicted"/>
<dbReference type="PROSITE" id="PS50893">
    <property type="entry name" value="ABC_TRANSPORTER_2"/>
    <property type="match status" value="2"/>
</dbReference>
<organism evidence="5 6">
    <name type="scientific">Arthrobacter russicus</name>
    <dbReference type="NCBI Taxonomy" id="172040"/>
    <lineage>
        <taxon>Bacteria</taxon>
        <taxon>Bacillati</taxon>
        <taxon>Actinomycetota</taxon>
        <taxon>Actinomycetes</taxon>
        <taxon>Micrococcales</taxon>
        <taxon>Micrococcaceae</taxon>
        <taxon>Arthrobacter</taxon>
    </lineage>
</organism>
<dbReference type="CDD" id="cd03221">
    <property type="entry name" value="ABCF_EF-3"/>
    <property type="match status" value="1"/>
</dbReference>
<accession>A0ABU1JDJ2</accession>
<reference evidence="5 6" key="1">
    <citation type="submission" date="2023-07" db="EMBL/GenBank/DDBJ databases">
        <title>Sequencing the genomes of 1000 actinobacteria strains.</title>
        <authorList>
            <person name="Klenk H.-P."/>
        </authorList>
    </citation>
    <scope>NUCLEOTIDE SEQUENCE [LARGE SCALE GENOMIC DNA]</scope>
    <source>
        <strain evidence="5 6">DSM 14555</strain>
    </source>
</reference>
<dbReference type="PANTHER" id="PTHR19211:SF14">
    <property type="entry name" value="ATP-BINDING CASSETTE SUB-FAMILY F MEMBER 1"/>
    <property type="match status" value="1"/>
</dbReference>
<keyword evidence="6" id="KW-1185">Reference proteome</keyword>
<dbReference type="SUPFAM" id="SSF52540">
    <property type="entry name" value="P-loop containing nucleoside triphosphate hydrolases"/>
    <property type="match status" value="2"/>
</dbReference>
<evidence type="ECO:0000256" key="3">
    <source>
        <dbReference type="ARBA" id="ARBA00022840"/>
    </source>
</evidence>
<dbReference type="SMART" id="SM00382">
    <property type="entry name" value="AAA"/>
    <property type="match status" value="2"/>
</dbReference>
<dbReference type="InterPro" id="IPR027417">
    <property type="entry name" value="P-loop_NTPase"/>
</dbReference>
<dbReference type="PANTHER" id="PTHR19211">
    <property type="entry name" value="ATP-BINDING TRANSPORT PROTEIN-RELATED"/>
    <property type="match status" value="1"/>
</dbReference>
<keyword evidence="1" id="KW-0677">Repeat</keyword>
<evidence type="ECO:0000256" key="1">
    <source>
        <dbReference type="ARBA" id="ARBA00022737"/>
    </source>
</evidence>
<name>A0ABU1JDJ2_9MICC</name>
<feature type="domain" description="ABC transporter" evidence="4">
    <location>
        <begin position="339"/>
        <end position="568"/>
    </location>
</feature>
<dbReference type="EMBL" id="JAVDQF010000001">
    <property type="protein sequence ID" value="MDR6270209.1"/>
    <property type="molecule type" value="Genomic_DNA"/>
</dbReference>
<comment type="caution">
    <text evidence="5">The sequence shown here is derived from an EMBL/GenBank/DDBJ whole genome shotgun (WGS) entry which is preliminary data.</text>
</comment>
<dbReference type="Proteomes" id="UP001185069">
    <property type="component" value="Unassembled WGS sequence"/>
</dbReference>
<keyword evidence="3 5" id="KW-0067">ATP-binding</keyword>
<sequence>MPTLPATASAAVPLLLRGVSHGYGDRLLLDSVDLSIPPGEHVVVIGENGAGKSTLLRLLAGQELPEAGQVQPATAAGYLAQQHRWPEGSTVQTALDAALSEVRAMEAELHVLEAQLAAADPETVDRYDELATRFALRGGYRAEALLDAAMDRLGLGRIVRDRKVSSLSGGEAERLALACLLADPAPVLLLDEPTNHLDAAGLDWLEGRLAGHRGTVVVVSHDRVLLRRIAQTVLEVDADRAELRRYGNGYTGYLSEKRAERARWEQAYQHWLSSIARERQKAAGAEGRVAYGRIKDKNKMAFDRHTGLVEAAVSSQIRNARERLRRLEANPIDRPPEPLRLAAQLGAPSTAGAVLEARGLRVPGRLDRLDLSVAADAKLLVTGPNGAGKSTLLHALAGAGQVAVQGEVRRRGNIGYLPQDLPLPERPNQRLLPAYAAGRVGDIDEHAELLLRLGLFRSADFALPVGTLSAGQYRRLALARLLSAGHDVLLLDEPTNHFAPQLVDELQELFGQFAGALLAVSHDRDFRRWFGSLPGSRELAMSQGRVAESRAAQSEHRIEDQQGEQVLGQMQ</sequence>
<evidence type="ECO:0000313" key="6">
    <source>
        <dbReference type="Proteomes" id="UP001185069"/>
    </source>
</evidence>
<protein>
    <submittedName>
        <fullName evidence="5">Macrolide transport system ATP-binding/permease protein</fullName>
    </submittedName>
</protein>
<feature type="domain" description="ABC transporter" evidence="4">
    <location>
        <begin position="14"/>
        <end position="263"/>
    </location>
</feature>
<dbReference type="InterPro" id="IPR050611">
    <property type="entry name" value="ABCF"/>
</dbReference>
<dbReference type="Pfam" id="PF00005">
    <property type="entry name" value="ABC_tran"/>
    <property type="match status" value="2"/>
</dbReference>
<evidence type="ECO:0000259" key="4">
    <source>
        <dbReference type="PROSITE" id="PS50893"/>
    </source>
</evidence>
<keyword evidence="2" id="KW-0547">Nucleotide-binding</keyword>
<evidence type="ECO:0000313" key="5">
    <source>
        <dbReference type="EMBL" id="MDR6270209.1"/>
    </source>
</evidence>
<evidence type="ECO:0000256" key="2">
    <source>
        <dbReference type="ARBA" id="ARBA00022741"/>
    </source>
</evidence>
<dbReference type="InterPro" id="IPR003593">
    <property type="entry name" value="AAA+_ATPase"/>
</dbReference>